<dbReference type="Pfam" id="PF14508">
    <property type="entry name" value="GH97_N"/>
    <property type="match status" value="1"/>
</dbReference>
<evidence type="ECO:0000256" key="6">
    <source>
        <dbReference type="SAM" id="SignalP"/>
    </source>
</evidence>
<dbReference type="InterPro" id="IPR013785">
    <property type="entry name" value="Aldolase_TIM"/>
</dbReference>
<dbReference type="InterPro" id="IPR052720">
    <property type="entry name" value="Glycosyl_hydrolase_97"/>
</dbReference>
<feature type="domain" description="Glycosyl-hydrolase 97 C-terminal oligomerisation" evidence="9">
    <location>
        <begin position="563"/>
        <end position="656"/>
    </location>
</feature>
<dbReference type="EMBL" id="JAMXLY010000024">
    <property type="protein sequence ID" value="MCO6025677.1"/>
    <property type="molecule type" value="Genomic_DNA"/>
</dbReference>
<dbReference type="InterPro" id="IPR019563">
    <property type="entry name" value="GH97_catalytic"/>
</dbReference>
<feature type="domain" description="Glycosyl-hydrolase 97 catalytic" evidence="7">
    <location>
        <begin position="308"/>
        <end position="462"/>
    </location>
</feature>
<sequence>MKKKLCLLLMLAACLAIHAKSFLLLSPDKSIAVNVNIDKTISYAVSVDKIPVLSPSTISMATTNGNFGKNSKLKSSAITSHQGTIKAFAYKKDLVEDHYNELALTFKENFQLIFRAYNEGIAYRFVALKKGTFDVKGEQAEFRFPKDWNAFVPYTNSEGTLEQQTDNSFENTYTHARLSQLNPSHLAFIPVIIEADKGIKIGVSEADLENYPGMFVINDRQDTTLKGYFAGYPKTIEQGGHNNLQELVKSREDYLVRCKGQTRFPWRVLCISHQDKDLMNNDMVYCLASPSRLKDTSWIHPGKVAWDWWNDWGLYNVPFKSGVNTATYKAYIDFAAKNKIEYVILDEGWAVNGKADLMQIVPEINLSEIISYGKQKGVGIILWAGYYAFDRDMEEVCKHYSEMGVKGFKIDFFNRDDAACVNFHYRAAAMAAKYHLMLDFHGTYKPTGLNRTYPNVLNFEGVAGQEQDKWSTIKKYNQVNYDVILPYARQLQGQMDYTQGAMRNGTKETFYPSNSNPMSQGTRCHQLAEYVVFFSPLNMLCDSPTHYEKEQESTDFIAGIPTTWDKTLPLTGKIGEYAAVARCKDNNWYVGAINNWTARDLTLNLPFLAGRTATVFQDGANADRFAEDYVKKEITIPADGVLKIHLAPGGGYAMKIHDK</sequence>
<keyword evidence="3 10" id="KW-0378">Hydrolase</keyword>
<evidence type="ECO:0000256" key="2">
    <source>
        <dbReference type="ARBA" id="ARBA00011245"/>
    </source>
</evidence>
<comment type="caution">
    <text evidence="10">The sequence shown here is derived from an EMBL/GenBank/DDBJ whole genome shotgun (WGS) entry which is preliminary data.</text>
</comment>
<evidence type="ECO:0000259" key="8">
    <source>
        <dbReference type="Pfam" id="PF14508"/>
    </source>
</evidence>
<keyword evidence="11" id="KW-1185">Reference proteome</keyword>
<dbReference type="Proteomes" id="UP001204015">
    <property type="component" value="Unassembled WGS sequence"/>
</dbReference>
<dbReference type="Pfam" id="PF10566">
    <property type="entry name" value="Glyco_hydro_97"/>
    <property type="match status" value="1"/>
</dbReference>
<proteinExistence type="predicted"/>
<dbReference type="InterPro" id="IPR029486">
    <property type="entry name" value="GH97_N"/>
</dbReference>
<comment type="subunit">
    <text evidence="2">Monomer.</text>
</comment>
<evidence type="ECO:0000256" key="5">
    <source>
        <dbReference type="ARBA" id="ARBA00023295"/>
    </source>
</evidence>
<gene>
    <name evidence="10" type="ORF">NG821_07465</name>
</gene>
<dbReference type="GO" id="GO:0016787">
    <property type="term" value="F:hydrolase activity"/>
    <property type="evidence" value="ECO:0007669"/>
    <property type="project" value="UniProtKB-KW"/>
</dbReference>
<dbReference type="Pfam" id="PF14509">
    <property type="entry name" value="GH97_C"/>
    <property type="match status" value="1"/>
</dbReference>
<keyword evidence="6" id="KW-0732">Signal</keyword>
<dbReference type="SUPFAM" id="SSF51445">
    <property type="entry name" value="(Trans)glycosidases"/>
    <property type="match status" value="1"/>
</dbReference>
<dbReference type="PANTHER" id="PTHR35803:SF2">
    <property type="entry name" value="RETAINING ALPHA-GALACTOSIDASE"/>
    <property type="match status" value="1"/>
</dbReference>
<keyword evidence="5" id="KW-0326">Glycosidase</keyword>
<dbReference type="Gene3D" id="3.20.20.70">
    <property type="entry name" value="Aldolase class I"/>
    <property type="match status" value="1"/>
</dbReference>
<dbReference type="InterPro" id="IPR014718">
    <property type="entry name" value="GH-type_carb-bd"/>
</dbReference>
<comment type="cofactor">
    <cofactor evidence="1">
        <name>Ca(2+)</name>
        <dbReference type="ChEBI" id="CHEBI:29108"/>
    </cofactor>
</comment>
<dbReference type="PANTHER" id="PTHR35803">
    <property type="entry name" value="GLUCAN 1,4-ALPHA-GLUCOSIDASE SUSB-RELATED"/>
    <property type="match status" value="1"/>
</dbReference>
<evidence type="ECO:0000313" key="11">
    <source>
        <dbReference type="Proteomes" id="UP001204015"/>
    </source>
</evidence>
<dbReference type="Gene3D" id="2.60.40.1180">
    <property type="entry name" value="Golgi alpha-mannosidase II"/>
    <property type="match status" value="1"/>
</dbReference>
<reference evidence="10 11" key="1">
    <citation type="submission" date="2022-06" db="EMBL/GenBank/DDBJ databases">
        <title>A taxonomic note on the genus Prevotella: Description of four novel genera and emended description of the genera Hallella and Xylanibacter.</title>
        <authorList>
            <person name="Hitch T.C.A."/>
        </authorList>
    </citation>
    <scope>NUCLEOTIDE SEQUENCE [LARGE SCALE GENOMIC DNA]</scope>
    <source>
        <strain evidence="10 11">DSM 100619</strain>
    </source>
</reference>
<feature type="signal peptide" evidence="6">
    <location>
        <begin position="1"/>
        <end position="19"/>
    </location>
</feature>
<evidence type="ECO:0000256" key="4">
    <source>
        <dbReference type="ARBA" id="ARBA00022837"/>
    </source>
</evidence>
<organism evidence="10 11">
    <name type="scientific">Segatella cerevisiae</name>
    <dbReference type="NCBI Taxonomy" id="2053716"/>
    <lineage>
        <taxon>Bacteria</taxon>
        <taxon>Pseudomonadati</taxon>
        <taxon>Bacteroidota</taxon>
        <taxon>Bacteroidia</taxon>
        <taxon>Bacteroidales</taxon>
        <taxon>Prevotellaceae</taxon>
        <taxon>Segatella</taxon>
    </lineage>
</organism>
<evidence type="ECO:0000259" key="7">
    <source>
        <dbReference type="Pfam" id="PF10566"/>
    </source>
</evidence>
<evidence type="ECO:0000313" key="10">
    <source>
        <dbReference type="EMBL" id="MCO6025677.1"/>
    </source>
</evidence>
<dbReference type="InterPro" id="IPR029483">
    <property type="entry name" value="GH97_C"/>
</dbReference>
<dbReference type="Gene3D" id="2.70.98.10">
    <property type="match status" value="1"/>
</dbReference>
<feature type="chain" id="PRO_5047529286" evidence="6">
    <location>
        <begin position="20"/>
        <end position="659"/>
    </location>
</feature>
<keyword evidence="4" id="KW-0106">Calcium</keyword>
<evidence type="ECO:0000259" key="9">
    <source>
        <dbReference type="Pfam" id="PF14509"/>
    </source>
</evidence>
<feature type="domain" description="Glycosyl-hydrolase 97 N-terminal" evidence="8">
    <location>
        <begin position="25"/>
        <end position="290"/>
    </location>
</feature>
<evidence type="ECO:0000256" key="3">
    <source>
        <dbReference type="ARBA" id="ARBA00022801"/>
    </source>
</evidence>
<dbReference type="RefSeq" id="WP_252761031.1">
    <property type="nucleotide sequence ID" value="NZ_JAMXLY010000024.1"/>
</dbReference>
<protein>
    <submittedName>
        <fullName evidence="10">Glycoside hydrolase family 97 protein</fullName>
    </submittedName>
</protein>
<dbReference type="InterPro" id="IPR017853">
    <property type="entry name" value="GH"/>
</dbReference>
<accession>A0ABT1BX68</accession>
<dbReference type="InterPro" id="IPR013780">
    <property type="entry name" value="Glyco_hydro_b"/>
</dbReference>
<name>A0ABT1BX68_9BACT</name>
<evidence type="ECO:0000256" key="1">
    <source>
        <dbReference type="ARBA" id="ARBA00001913"/>
    </source>
</evidence>